<evidence type="ECO:0000256" key="1">
    <source>
        <dbReference type="ARBA" id="ARBA00004701"/>
    </source>
</evidence>
<evidence type="ECO:0000256" key="2">
    <source>
        <dbReference type="ARBA" id="ARBA00006601"/>
    </source>
</evidence>
<evidence type="ECO:0000259" key="11">
    <source>
        <dbReference type="SMART" id="SM00984"/>
    </source>
</evidence>
<feature type="binding site" evidence="10">
    <location>
        <position position="35"/>
    </location>
    <ligand>
        <name>NAD(+)</name>
        <dbReference type="ChEBI" id="CHEBI:57540"/>
    </ligand>
</feature>
<dbReference type="PIRSF" id="PIRSF000124">
    <property type="entry name" value="UDPglc_GDPman_dh"/>
    <property type="match status" value="1"/>
</dbReference>
<feature type="binding site" evidence="10">
    <location>
        <position position="89"/>
    </location>
    <ligand>
        <name>NAD(+)</name>
        <dbReference type="ChEBI" id="CHEBI:57540"/>
    </ligand>
</feature>
<reference evidence="12 13" key="1">
    <citation type="submission" date="2018-06" db="EMBL/GenBank/DDBJ databases">
        <authorList>
            <person name="Strepis N."/>
        </authorList>
    </citation>
    <scope>NUCLEOTIDE SEQUENCE [LARGE SCALE GENOMIC DNA]</scope>
    <source>
        <strain evidence="12">LUCI</strain>
    </source>
</reference>
<dbReference type="InterPro" id="IPR036220">
    <property type="entry name" value="UDP-Glc/GDP-Man_DH_C_sf"/>
</dbReference>
<keyword evidence="13" id="KW-1185">Reference proteome</keyword>
<dbReference type="Pfam" id="PF03720">
    <property type="entry name" value="UDPG_MGDP_dh_C"/>
    <property type="match status" value="1"/>
</dbReference>
<dbReference type="InterPro" id="IPR017476">
    <property type="entry name" value="UDP-Glc/GDP-Man"/>
</dbReference>
<dbReference type="PIRSF" id="PIRSF500134">
    <property type="entry name" value="UDPglc_DH_bac"/>
    <property type="match status" value="1"/>
</dbReference>
<dbReference type="GO" id="GO:0000271">
    <property type="term" value="P:polysaccharide biosynthetic process"/>
    <property type="evidence" value="ECO:0007669"/>
    <property type="project" value="InterPro"/>
</dbReference>
<feature type="binding site" evidence="10">
    <location>
        <position position="163"/>
    </location>
    <ligand>
        <name>NAD(+)</name>
        <dbReference type="ChEBI" id="CHEBI:57540"/>
    </ligand>
</feature>
<dbReference type="Proteomes" id="UP000277811">
    <property type="component" value="Unassembled WGS sequence"/>
</dbReference>
<dbReference type="UniPathway" id="UPA00038">
    <property type="reaction ID" value="UER00491"/>
</dbReference>
<dbReference type="SUPFAM" id="SSF52413">
    <property type="entry name" value="UDP-glucose/GDP-mannose dehydrogenase C-terminal domain"/>
    <property type="match status" value="1"/>
</dbReference>
<keyword evidence="4 7" id="KW-0560">Oxidoreductase</keyword>
<dbReference type="GO" id="GO:0003979">
    <property type="term" value="F:UDP-glucose 6-dehydrogenase activity"/>
    <property type="evidence" value="ECO:0007669"/>
    <property type="project" value="UniProtKB-EC"/>
</dbReference>
<dbReference type="PANTHER" id="PTHR43750:SF3">
    <property type="entry name" value="UDP-GLUCOSE 6-DEHYDROGENASE TUAD"/>
    <property type="match status" value="1"/>
</dbReference>
<comment type="catalytic activity">
    <reaction evidence="6 7">
        <text>UDP-alpha-D-glucose + 2 NAD(+) + H2O = UDP-alpha-D-glucuronate + 2 NADH + 3 H(+)</text>
        <dbReference type="Rhea" id="RHEA:23596"/>
        <dbReference type="ChEBI" id="CHEBI:15377"/>
        <dbReference type="ChEBI" id="CHEBI:15378"/>
        <dbReference type="ChEBI" id="CHEBI:57540"/>
        <dbReference type="ChEBI" id="CHEBI:57945"/>
        <dbReference type="ChEBI" id="CHEBI:58052"/>
        <dbReference type="ChEBI" id="CHEBI:58885"/>
        <dbReference type="EC" id="1.1.1.22"/>
    </reaction>
</comment>
<dbReference type="SMART" id="SM00984">
    <property type="entry name" value="UDPG_MGDP_dh_C"/>
    <property type="match status" value="1"/>
</dbReference>
<sequence length="458" mass="49529">MRQTFTKVVIIGTGYVGLTTGVCLAYLGNQVACVDSNAAVIRQLRQGEVPVAEPGIAALMQQNPANLYFTTALAEVLNGSDIVIIAVGTPAKPNGATDMSYLEAVAREIGAHLTDGKKQLIVNKSTVPVGSARRVKTIIDYMLLERGIDCEYSVAANPEFLQEGAAVFNTLYPDRIVVGAEDEAAVGLLHQLYSPVLNQTFTPPAHLPRPRNYQLPAFITTNPASAELIKYASNAFLATKISFINEIAGLAEKVGADIKEVALGVGLDTRVGRRYLEAGIGWGGSCFGKDLKSIINDAGQYGYSMNVLQAALEANTRQRYVVIEKLQQELKVIRGSIIGILGLAFKPGTADLRDAPSVDIIAKLLELGARVKVYDPLAMPAFQEQHGELEVEYCQDVLTLSKNCDALILVTEWSEFSAVPWETAGAGMRRRVFIDGRNLFDARTLQIHGFAYHGIGRS</sequence>
<keyword evidence="5 7" id="KW-0520">NAD</keyword>
<evidence type="ECO:0000256" key="7">
    <source>
        <dbReference type="PIRNR" id="PIRNR000124"/>
    </source>
</evidence>
<evidence type="ECO:0000256" key="5">
    <source>
        <dbReference type="ARBA" id="ARBA00023027"/>
    </source>
</evidence>
<dbReference type="InterPro" id="IPR036291">
    <property type="entry name" value="NAD(P)-bd_dom_sf"/>
</dbReference>
<feature type="binding site" evidence="10">
    <location>
        <position position="289"/>
    </location>
    <ligand>
        <name>NAD(+)</name>
        <dbReference type="ChEBI" id="CHEBI:57540"/>
    </ligand>
</feature>
<evidence type="ECO:0000256" key="9">
    <source>
        <dbReference type="PIRSR" id="PIRSR500134-2"/>
    </source>
</evidence>
<dbReference type="InterPro" id="IPR014027">
    <property type="entry name" value="UDP-Glc/GDP-Man_DH_C"/>
</dbReference>
<dbReference type="AlphaFoldDB" id="A0A498RI58"/>
<comment type="pathway">
    <text evidence="1">Nucleotide-sugar biosynthesis; UDP-alpha-D-glucuronate biosynthesis; UDP-alpha-D-glucuronate from UDP-alpha-D-glucose: step 1/1.</text>
</comment>
<dbReference type="RefSeq" id="WP_122630648.1">
    <property type="nucleotide sequence ID" value="NZ_UPPP01000134.1"/>
</dbReference>
<dbReference type="SUPFAM" id="SSF48179">
    <property type="entry name" value="6-phosphogluconate dehydrogenase C-terminal domain-like"/>
    <property type="match status" value="1"/>
</dbReference>
<evidence type="ECO:0000256" key="4">
    <source>
        <dbReference type="ARBA" id="ARBA00023002"/>
    </source>
</evidence>
<dbReference type="SUPFAM" id="SSF51735">
    <property type="entry name" value="NAD(P)-binding Rossmann-fold domains"/>
    <property type="match status" value="1"/>
</dbReference>
<comment type="similarity">
    <text evidence="2 7">Belongs to the UDP-glucose/GDP-mannose dehydrogenase family.</text>
</comment>
<feature type="binding site" evidence="9">
    <location>
        <begin position="275"/>
        <end position="279"/>
    </location>
    <ligand>
        <name>substrate</name>
    </ligand>
</feature>
<protein>
    <recommendedName>
        <fullName evidence="3 7">UDP-glucose 6-dehydrogenase</fullName>
        <ecNumber evidence="3 7">1.1.1.22</ecNumber>
    </recommendedName>
</protein>
<feature type="binding site" evidence="9">
    <location>
        <position position="283"/>
    </location>
    <ligand>
        <name>substrate</name>
    </ligand>
</feature>
<evidence type="ECO:0000256" key="3">
    <source>
        <dbReference type="ARBA" id="ARBA00012954"/>
    </source>
</evidence>
<dbReference type="OrthoDB" id="9803238at2"/>
<dbReference type="InterPro" id="IPR001732">
    <property type="entry name" value="UDP-Glc/GDP-Man_DH_N"/>
</dbReference>
<feature type="active site" description="Nucleophile" evidence="8">
    <location>
        <position position="286"/>
    </location>
</feature>
<feature type="binding site" evidence="9">
    <location>
        <position position="230"/>
    </location>
    <ligand>
        <name>substrate</name>
    </ligand>
</feature>
<evidence type="ECO:0000256" key="8">
    <source>
        <dbReference type="PIRSR" id="PIRSR500134-1"/>
    </source>
</evidence>
<dbReference type="Gene3D" id="3.40.50.720">
    <property type="entry name" value="NAD(P)-binding Rossmann-like Domain"/>
    <property type="match status" value="2"/>
</dbReference>
<dbReference type="PANTHER" id="PTHR43750">
    <property type="entry name" value="UDP-GLUCOSE 6-DEHYDROGENASE TUAD"/>
    <property type="match status" value="1"/>
</dbReference>
<evidence type="ECO:0000313" key="13">
    <source>
        <dbReference type="Proteomes" id="UP000277811"/>
    </source>
</evidence>
<feature type="binding site" evidence="9">
    <location>
        <begin position="160"/>
        <end position="163"/>
    </location>
    <ligand>
        <name>substrate</name>
    </ligand>
</feature>
<dbReference type="InterPro" id="IPR014026">
    <property type="entry name" value="UDP-Glc/GDP-Man_DH_dimer"/>
</dbReference>
<dbReference type="InterPro" id="IPR008927">
    <property type="entry name" value="6-PGluconate_DH-like_C_sf"/>
</dbReference>
<evidence type="ECO:0000256" key="10">
    <source>
        <dbReference type="PIRSR" id="PIRSR500134-3"/>
    </source>
</evidence>
<feature type="binding site" evidence="10">
    <location>
        <position position="126"/>
    </location>
    <ligand>
        <name>NAD(+)</name>
        <dbReference type="ChEBI" id="CHEBI:57540"/>
    </ligand>
</feature>
<feature type="binding site" evidence="10">
    <location>
        <position position="353"/>
    </location>
    <ligand>
        <name>NAD(+)</name>
        <dbReference type="ChEBI" id="CHEBI:57540"/>
    </ligand>
</feature>
<dbReference type="EMBL" id="UPPP01000134">
    <property type="protein sequence ID" value="VBB09793.1"/>
    <property type="molecule type" value="Genomic_DNA"/>
</dbReference>
<name>A0A498RI58_9FIRM</name>
<dbReference type="GO" id="GO:0051287">
    <property type="term" value="F:NAD binding"/>
    <property type="evidence" value="ECO:0007669"/>
    <property type="project" value="InterPro"/>
</dbReference>
<dbReference type="EC" id="1.1.1.22" evidence="3 7"/>
<evidence type="ECO:0000313" key="12">
    <source>
        <dbReference type="EMBL" id="VBB09793.1"/>
    </source>
</evidence>
<feature type="binding site" evidence="9">
    <location>
        <position position="346"/>
    </location>
    <ligand>
        <name>substrate</name>
    </ligand>
</feature>
<feature type="domain" description="UDP-glucose/GDP-mannose dehydrogenase C-terminal" evidence="11">
    <location>
        <begin position="339"/>
        <end position="442"/>
    </location>
</feature>
<dbReference type="NCBIfam" id="TIGR03026">
    <property type="entry name" value="NDP-sugDHase"/>
    <property type="match status" value="1"/>
</dbReference>
<dbReference type="GO" id="GO:0006065">
    <property type="term" value="P:UDP-glucuronate biosynthetic process"/>
    <property type="evidence" value="ECO:0007669"/>
    <property type="project" value="UniProtKB-UniPathway"/>
</dbReference>
<dbReference type="InterPro" id="IPR028357">
    <property type="entry name" value="UDPglc_DH_bac"/>
</dbReference>
<evidence type="ECO:0000256" key="6">
    <source>
        <dbReference type="ARBA" id="ARBA00047473"/>
    </source>
</evidence>
<dbReference type="Pfam" id="PF00984">
    <property type="entry name" value="UDPG_MGDP_dh"/>
    <property type="match status" value="1"/>
</dbReference>
<proteinExistence type="inferred from homology"/>
<organism evidence="12 13">
    <name type="scientific">Lucifera butyrica</name>
    <dbReference type="NCBI Taxonomy" id="1351585"/>
    <lineage>
        <taxon>Bacteria</taxon>
        <taxon>Bacillati</taxon>
        <taxon>Bacillota</taxon>
        <taxon>Negativicutes</taxon>
        <taxon>Veillonellales</taxon>
        <taxon>Veillonellaceae</taxon>
        <taxon>Lucifera</taxon>
    </lineage>
</organism>
<dbReference type="Pfam" id="PF03721">
    <property type="entry name" value="UDPG_MGDP_dh_N"/>
    <property type="match status" value="1"/>
</dbReference>
<gene>
    <name evidence="12" type="ORF">LUCI_5091</name>
</gene>
<dbReference type="Gene3D" id="1.20.5.100">
    <property type="entry name" value="Cytochrome c1, transmembrane anchor, C-terminal"/>
    <property type="match status" value="1"/>
</dbReference>
<accession>A0A498RI58</accession>